<evidence type="ECO:0000313" key="11">
    <source>
        <dbReference type="Proteomes" id="UP000015100"/>
    </source>
</evidence>
<dbReference type="GO" id="GO:0006270">
    <property type="term" value="P:DNA replication initiation"/>
    <property type="evidence" value="ECO:0007669"/>
    <property type="project" value="UniProtKB-UniRule"/>
</dbReference>
<dbReference type="GO" id="GO:0003697">
    <property type="term" value="F:single-stranded DNA binding"/>
    <property type="evidence" value="ECO:0007669"/>
    <property type="project" value="TreeGrafter"/>
</dbReference>
<evidence type="ECO:0000256" key="1">
    <source>
        <dbReference type="ARBA" id="ARBA00004123"/>
    </source>
</evidence>
<evidence type="ECO:0000256" key="6">
    <source>
        <dbReference type="ARBA" id="ARBA00023306"/>
    </source>
</evidence>
<keyword evidence="6 8" id="KW-0131">Cell cycle</keyword>
<dbReference type="Pfam" id="PF11719">
    <property type="entry name" value="Drc1-Sld2"/>
    <property type="match status" value="1"/>
</dbReference>
<evidence type="ECO:0000256" key="4">
    <source>
        <dbReference type="ARBA" id="ARBA00022705"/>
    </source>
</evidence>
<dbReference type="GO" id="GO:0000727">
    <property type="term" value="P:double-strand break repair via break-induced replication"/>
    <property type="evidence" value="ECO:0007669"/>
    <property type="project" value="TreeGrafter"/>
</dbReference>
<evidence type="ECO:0000256" key="5">
    <source>
        <dbReference type="ARBA" id="ARBA00023242"/>
    </source>
</evidence>
<dbReference type="PANTHER" id="PTHR28124:SF1">
    <property type="entry name" value="DNA REPLICATION REGULATOR SLD2"/>
    <property type="match status" value="1"/>
</dbReference>
<dbReference type="CDD" id="cd22289">
    <property type="entry name" value="RecQL4_SLD2_NTD"/>
    <property type="match status" value="1"/>
</dbReference>
<dbReference type="AlphaFoldDB" id="S8A8M4"/>
<keyword evidence="11" id="KW-1185">Reference proteome</keyword>
<feature type="compositionally biased region" description="Basic and acidic residues" evidence="9">
    <location>
        <begin position="453"/>
        <end position="463"/>
    </location>
</feature>
<keyword evidence="5 8" id="KW-0539">Nucleus</keyword>
<evidence type="ECO:0000256" key="7">
    <source>
        <dbReference type="ARBA" id="ARBA00025253"/>
    </source>
</evidence>
<dbReference type="OrthoDB" id="8775810at2759"/>
<feature type="region of interest" description="Disordered" evidence="9">
    <location>
        <begin position="282"/>
        <end position="430"/>
    </location>
</feature>
<feature type="compositionally biased region" description="Polar residues" evidence="9">
    <location>
        <begin position="95"/>
        <end position="109"/>
    </location>
</feature>
<dbReference type="GO" id="GO:0003688">
    <property type="term" value="F:DNA replication origin binding"/>
    <property type="evidence" value="ECO:0007669"/>
    <property type="project" value="TreeGrafter"/>
</dbReference>
<dbReference type="eggNOG" id="ENOG502SCF7">
    <property type="taxonomic scope" value="Eukaryota"/>
</dbReference>
<dbReference type="InterPro" id="IPR040203">
    <property type="entry name" value="Sld2"/>
</dbReference>
<dbReference type="GO" id="GO:1902977">
    <property type="term" value="P:mitotic DNA replication preinitiation complex assembly"/>
    <property type="evidence" value="ECO:0007669"/>
    <property type="project" value="TreeGrafter"/>
</dbReference>
<comment type="caution">
    <text evidence="10">The sequence shown here is derived from an EMBL/GenBank/DDBJ whole genome shotgun (WGS) entry which is preliminary data.</text>
</comment>
<dbReference type="FunFam" id="1.10.10.1460:FF:000001">
    <property type="entry name" value="DNA replication regulator Sld2"/>
    <property type="match status" value="1"/>
</dbReference>
<name>S8A8M4_DACHA</name>
<dbReference type="Gene3D" id="1.10.10.1460">
    <property type="match status" value="1"/>
</dbReference>
<gene>
    <name evidence="10" type="ORF">H072_8838</name>
</gene>
<reference evidence="10 11" key="1">
    <citation type="journal article" date="2013" name="PLoS Genet.">
        <title>Genomic mechanisms accounting for the adaptation to parasitism in nematode-trapping fungi.</title>
        <authorList>
            <person name="Meerupati T."/>
            <person name="Andersson K.M."/>
            <person name="Friman E."/>
            <person name="Kumar D."/>
            <person name="Tunlid A."/>
            <person name="Ahren D."/>
        </authorList>
    </citation>
    <scope>NUCLEOTIDE SEQUENCE [LARGE SCALE GENOMIC DNA]</scope>
    <source>
        <strain evidence="10 11">CBS 200.50</strain>
    </source>
</reference>
<dbReference type="HOGENOM" id="CLU_033089_0_0_1"/>
<feature type="compositionally biased region" description="Basic residues" evidence="9">
    <location>
        <begin position="345"/>
        <end position="367"/>
    </location>
</feature>
<comment type="similarity">
    <text evidence="2 8">Belongs to the SLD2 family.</text>
</comment>
<reference evidence="11" key="2">
    <citation type="submission" date="2013-04" db="EMBL/GenBank/DDBJ databases">
        <title>Genomic mechanisms accounting for the adaptation to parasitism in nematode-trapping fungi.</title>
        <authorList>
            <person name="Ahren D.G."/>
        </authorList>
    </citation>
    <scope>NUCLEOTIDE SEQUENCE [LARGE SCALE GENOMIC DNA]</scope>
    <source>
        <strain evidence="11">CBS 200.50</strain>
    </source>
</reference>
<feature type="region of interest" description="Disordered" evidence="9">
    <location>
        <begin position="67"/>
        <end position="118"/>
    </location>
</feature>
<feature type="compositionally biased region" description="Basic and acidic residues" evidence="9">
    <location>
        <begin position="387"/>
        <end position="400"/>
    </location>
</feature>
<feature type="compositionally biased region" description="Polar residues" evidence="9">
    <location>
        <begin position="217"/>
        <end position="227"/>
    </location>
</feature>
<organism evidence="10 11">
    <name type="scientific">Dactylellina haptotyla (strain CBS 200.50)</name>
    <name type="common">Nematode-trapping fungus</name>
    <name type="synonym">Monacrosporium haptotylum</name>
    <dbReference type="NCBI Taxonomy" id="1284197"/>
    <lineage>
        <taxon>Eukaryota</taxon>
        <taxon>Fungi</taxon>
        <taxon>Dikarya</taxon>
        <taxon>Ascomycota</taxon>
        <taxon>Pezizomycotina</taxon>
        <taxon>Orbiliomycetes</taxon>
        <taxon>Orbiliales</taxon>
        <taxon>Orbiliaceae</taxon>
        <taxon>Dactylellina</taxon>
    </lineage>
</organism>
<dbReference type="Proteomes" id="UP000015100">
    <property type="component" value="Unassembled WGS sequence"/>
</dbReference>
<keyword evidence="4 8" id="KW-0235">DNA replication</keyword>
<accession>S8A8M4</accession>
<feature type="compositionally biased region" description="Basic residues" evidence="9">
    <location>
        <begin position="488"/>
        <end position="503"/>
    </location>
</feature>
<dbReference type="OMA" id="AVRMPQK"/>
<dbReference type="PANTHER" id="PTHR28124">
    <property type="entry name" value="DNA REPLICATION REGULATOR SLD2"/>
    <property type="match status" value="1"/>
</dbReference>
<proteinExistence type="inferred from homology"/>
<evidence type="ECO:0000256" key="8">
    <source>
        <dbReference type="RuleBase" id="RU367067"/>
    </source>
</evidence>
<dbReference type="EMBL" id="AQGS01000638">
    <property type="protein sequence ID" value="EPS37466.1"/>
    <property type="molecule type" value="Genomic_DNA"/>
</dbReference>
<evidence type="ECO:0000313" key="10">
    <source>
        <dbReference type="EMBL" id="EPS37466.1"/>
    </source>
</evidence>
<comment type="function">
    <text evidence="7 8">Has a role in the initiation of DNA replication. Required at S-phase checkpoint.</text>
</comment>
<evidence type="ECO:0000256" key="2">
    <source>
        <dbReference type="ARBA" id="ARBA00007276"/>
    </source>
</evidence>
<sequence>MTSQTVNGAMQDPDRLRHLKLKIKTWEKDFAAKNDGKPPTRQDISANPKMAARYSEYQRLKKALHFEDSQSVSQNRQTAISKTPLKAPALGATTPLKTPSNPFSFTPTSRPEILGPIDSPSASAVRRLKWMTKGYVSPTPQKNGRVLGLFDKLPGITPTPPKRSREAEDQALLARLTESAKKSKILPNIVFDDSDEDESYTPLDPTTPSRKRRYEFQTPSKKPSPKTSGADPFATPTIFRQHSCNFELKENGSPVTPDLKRFLPNRGMIGKMKPLSALVQELREMQENEEDPGAEVLRELEQIERNPQVVTREGNKYEETAETPNDPPQTSNDASESHGAETTTKRHVYKKKGQKRQTKRVKMRPVRSQRVTQTSESDSESESNSESELHGLENHHEIMKEPIAARQPRCNGQEPEIVNDTGDKYTDLEDISNDELSVVAVVSRKTQSMTNETNKHKMKESTGAKKPASATKKATMVKPDKHQNFTRMKMHHKGKGFKGRGRR</sequence>
<dbReference type="InterPro" id="IPR021110">
    <property type="entry name" value="DNA_rep_checkpnt_protein"/>
</dbReference>
<feature type="region of interest" description="Disordered" evidence="9">
    <location>
        <begin position="446"/>
        <end position="503"/>
    </location>
</feature>
<dbReference type="STRING" id="1284197.S8A8M4"/>
<comment type="subcellular location">
    <subcellularLocation>
        <location evidence="1 8">Nucleus</location>
    </subcellularLocation>
</comment>
<evidence type="ECO:0000256" key="9">
    <source>
        <dbReference type="SAM" id="MobiDB-lite"/>
    </source>
</evidence>
<feature type="compositionally biased region" description="Low complexity" evidence="9">
    <location>
        <begin position="464"/>
        <end position="474"/>
    </location>
</feature>
<dbReference type="GO" id="GO:0031261">
    <property type="term" value="C:DNA replication preinitiation complex"/>
    <property type="evidence" value="ECO:0007669"/>
    <property type="project" value="TreeGrafter"/>
</dbReference>
<evidence type="ECO:0000256" key="3">
    <source>
        <dbReference type="ARBA" id="ARBA00018363"/>
    </source>
</evidence>
<protein>
    <recommendedName>
        <fullName evidence="3 8">DNA replication regulator SLD2</fullName>
    </recommendedName>
</protein>
<feature type="region of interest" description="Disordered" evidence="9">
    <location>
        <begin position="193"/>
        <end position="235"/>
    </location>
</feature>
<feature type="compositionally biased region" description="Polar residues" evidence="9">
    <location>
        <begin position="69"/>
        <end position="81"/>
    </location>
</feature>